<feature type="transmembrane region" description="Helical" evidence="9">
    <location>
        <begin position="75"/>
        <end position="97"/>
    </location>
</feature>
<evidence type="ECO:0000256" key="5">
    <source>
        <dbReference type="ARBA" id="ARBA00022692"/>
    </source>
</evidence>
<evidence type="ECO:0000256" key="4">
    <source>
        <dbReference type="ARBA" id="ARBA00022597"/>
    </source>
</evidence>
<evidence type="ECO:0000256" key="8">
    <source>
        <dbReference type="ARBA" id="ARBA00023136"/>
    </source>
</evidence>
<keyword evidence="4" id="KW-0762">Sugar transport</keyword>
<dbReference type="PANTHER" id="PTHR10791:SF159">
    <property type="entry name" value="BIDIRECTIONAL SUGAR TRANSPORTER SWEET5"/>
    <property type="match status" value="1"/>
</dbReference>
<sequence>MWVFYGLPFIKSDSILVSTINGVGFVIEFFYVLTFILYSDGSKRRKIWLALFLEALLFTILVVVTLLVLHGKKRSMPVGILCLIFNICMYFSPLTVMSRVIKTKSVKYMPFYLSLANFANGSIWFIYAFLKFDPFVLIPNGLGAVSGLLQLALYAYYYRQTNWDDDDKLPEFQLSDNSARV</sequence>
<feature type="transmembrane region" description="Helical" evidence="9">
    <location>
        <begin position="109"/>
        <end position="130"/>
    </location>
</feature>
<comment type="caution">
    <text evidence="10">The sequence shown here is derived from an EMBL/GenBank/DDBJ whole genome shotgun (WGS) entry which is preliminary data.</text>
</comment>
<dbReference type="AlphaFoldDB" id="A0ABD2XYR9"/>
<feature type="transmembrane region" description="Helical" evidence="9">
    <location>
        <begin position="15"/>
        <end position="38"/>
    </location>
</feature>
<evidence type="ECO:0000256" key="6">
    <source>
        <dbReference type="ARBA" id="ARBA00022737"/>
    </source>
</evidence>
<dbReference type="GO" id="GO:0012505">
    <property type="term" value="C:endomembrane system"/>
    <property type="evidence" value="ECO:0007669"/>
    <property type="project" value="UniProtKB-SubCell"/>
</dbReference>
<evidence type="ECO:0000313" key="10">
    <source>
        <dbReference type="EMBL" id="KAL3500353.1"/>
    </source>
</evidence>
<keyword evidence="7 9" id="KW-1133">Transmembrane helix</keyword>
<evidence type="ECO:0000256" key="1">
    <source>
        <dbReference type="ARBA" id="ARBA00004127"/>
    </source>
</evidence>
<evidence type="ECO:0000256" key="9">
    <source>
        <dbReference type="SAM" id="Phobius"/>
    </source>
</evidence>
<dbReference type="EMBL" id="JBJUIK010000016">
    <property type="protein sequence ID" value="KAL3500353.1"/>
    <property type="molecule type" value="Genomic_DNA"/>
</dbReference>
<evidence type="ECO:0000256" key="7">
    <source>
        <dbReference type="ARBA" id="ARBA00022989"/>
    </source>
</evidence>
<dbReference type="GO" id="GO:0051260">
    <property type="term" value="P:protein homooligomerization"/>
    <property type="evidence" value="ECO:0007669"/>
    <property type="project" value="UniProtKB-ARBA"/>
</dbReference>
<accession>A0ABD2XYR9</accession>
<proteinExistence type="inferred from homology"/>
<reference evidence="10 11" key="1">
    <citation type="submission" date="2024-11" db="EMBL/GenBank/DDBJ databases">
        <title>A near-complete genome assembly of Cinchona calisaya.</title>
        <authorList>
            <person name="Lian D.C."/>
            <person name="Zhao X.W."/>
            <person name="Wei L."/>
        </authorList>
    </citation>
    <scope>NUCLEOTIDE SEQUENCE [LARGE SCALE GENOMIC DNA]</scope>
    <source>
        <tissue evidence="10">Nenye</tissue>
    </source>
</reference>
<comment type="subcellular location">
    <subcellularLocation>
        <location evidence="1">Endomembrane system</location>
        <topology evidence="1">Multi-pass membrane protein</topology>
    </subcellularLocation>
</comment>
<comment type="similarity">
    <text evidence="2">Belongs to the SWEET sugar transporter family.</text>
</comment>
<name>A0ABD2XYR9_9GENT</name>
<keyword evidence="6" id="KW-0677">Repeat</keyword>
<dbReference type="InterPro" id="IPR047664">
    <property type="entry name" value="SWEET"/>
</dbReference>
<feature type="transmembrane region" description="Helical" evidence="9">
    <location>
        <begin position="136"/>
        <end position="158"/>
    </location>
</feature>
<keyword evidence="5 9" id="KW-0812">Transmembrane</keyword>
<dbReference type="Pfam" id="PF03083">
    <property type="entry name" value="MtN3_slv"/>
    <property type="match status" value="2"/>
</dbReference>
<dbReference type="InterPro" id="IPR004316">
    <property type="entry name" value="SWEET_rpt"/>
</dbReference>
<dbReference type="Gene3D" id="1.20.1280.290">
    <property type="match status" value="1"/>
</dbReference>
<dbReference type="PANTHER" id="PTHR10791">
    <property type="entry name" value="RAG1-ACTIVATING PROTEIN 1"/>
    <property type="match status" value="1"/>
</dbReference>
<evidence type="ECO:0000256" key="3">
    <source>
        <dbReference type="ARBA" id="ARBA00022448"/>
    </source>
</evidence>
<keyword evidence="3" id="KW-0813">Transport</keyword>
<keyword evidence="11" id="KW-1185">Reference proteome</keyword>
<evidence type="ECO:0000313" key="11">
    <source>
        <dbReference type="Proteomes" id="UP001630127"/>
    </source>
</evidence>
<dbReference type="Proteomes" id="UP001630127">
    <property type="component" value="Unassembled WGS sequence"/>
</dbReference>
<keyword evidence="8 9" id="KW-0472">Membrane</keyword>
<evidence type="ECO:0000256" key="2">
    <source>
        <dbReference type="ARBA" id="ARBA00007809"/>
    </source>
</evidence>
<gene>
    <name evidence="10" type="ORF">ACH5RR_039446</name>
</gene>
<feature type="transmembrane region" description="Helical" evidence="9">
    <location>
        <begin position="47"/>
        <end position="69"/>
    </location>
</feature>
<dbReference type="FunFam" id="1.20.1280.290:FF:000002">
    <property type="entry name" value="Bidirectional sugar transporter SWEET"/>
    <property type="match status" value="1"/>
</dbReference>
<organism evidence="10 11">
    <name type="scientific">Cinchona calisaya</name>
    <dbReference type="NCBI Taxonomy" id="153742"/>
    <lineage>
        <taxon>Eukaryota</taxon>
        <taxon>Viridiplantae</taxon>
        <taxon>Streptophyta</taxon>
        <taxon>Embryophyta</taxon>
        <taxon>Tracheophyta</taxon>
        <taxon>Spermatophyta</taxon>
        <taxon>Magnoliopsida</taxon>
        <taxon>eudicotyledons</taxon>
        <taxon>Gunneridae</taxon>
        <taxon>Pentapetalae</taxon>
        <taxon>asterids</taxon>
        <taxon>lamiids</taxon>
        <taxon>Gentianales</taxon>
        <taxon>Rubiaceae</taxon>
        <taxon>Cinchonoideae</taxon>
        <taxon>Cinchoneae</taxon>
        <taxon>Cinchona</taxon>
    </lineage>
</organism>
<protein>
    <submittedName>
        <fullName evidence="10">Uncharacterized protein</fullName>
    </submittedName>
</protein>